<evidence type="ECO:0000256" key="1">
    <source>
        <dbReference type="ARBA" id="ARBA00010617"/>
    </source>
</evidence>
<evidence type="ECO:0000313" key="5">
    <source>
        <dbReference type="Proteomes" id="UP001314170"/>
    </source>
</evidence>
<protein>
    <submittedName>
        <fullName evidence="4">Uncharacterized protein</fullName>
    </submittedName>
</protein>
<comment type="caution">
    <text evidence="4">The sequence shown here is derived from an EMBL/GenBank/DDBJ whole genome shotgun (WGS) entry which is preliminary data.</text>
</comment>
<dbReference type="Pfam" id="PF00067">
    <property type="entry name" value="p450"/>
    <property type="match status" value="1"/>
</dbReference>
<reference evidence="4 5" key="1">
    <citation type="submission" date="2024-01" db="EMBL/GenBank/DDBJ databases">
        <authorList>
            <person name="Waweru B."/>
        </authorList>
    </citation>
    <scope>NUCLEOTIDE SEQUENCE [LARGE SCALE GENOMIC DNA]</scope>
</reference>
<dbReference type="GO" id="GO:0016125">
    <property type="term" value="P:sterol metabolic process"/>
    <property type="evidence" value="ECO:0007669"/>
    <property type="project" value="TreeGrafter"/>
</dbReference>
<evidence type="ECO:0000313" key="4">
    <source>
        <dbReference type="EMBL" id="CAK7344853.1"/>
    </source>
</evidence>
<dbReference type="EMBL" id="CAWUPB010001165">
    <property type="protein sequence ID" value="CAK7344853.1"/>
    <property type="molecule type" value="Genomic_DNA"/>
</dbReference>
<dbReference type="Proteomes" id="UP001314170">
    <property type="component" value="Unassembled WGS sequence"/>
</dbReference>
<dbReference type="InterPro" id="IPR001128">
    <property type="entry name" value="Cyt_P450"/>
</dbReference>
<keyword evidence="3" id="KW-0408">Iron</keyword>
<dbReference type="GO" id="GO:0004497">
    <property type="term" value="F:monooxygenase activity"/>
    <property type="evidence" value="ECO:0007669"/>
    <property type="project" value="InterPro"/>
</dbReference>
<keyword evidence="5" id="KW-1185">Reference proteome</keyword>
<comment type="similarity">
    <text evidence="1">Belongs to the cytochrome P450 family.</text>
</comment>
<dbReference type="InterPro" id="IPR036396">
    <property type="entry name" value="Cyt_P450_sf"/>
</dbReference>
<dbReference type="PANTHER" id="PTHR24286:SF53">
    <property type="entry name" value="BETA-AMYRIN 28-OXIDASE-LIKE"/>
    <property type="match status" value="1"/>
</dbReference>
<keyword evidence="2" id="KW-0479">Metal-binding</keyword>
<sequence length="99" mass="11479">MEIANSKGPGELLNWNAIQKMKYSWCVVYEAMRLSPPGQGGFREAITDFSYAGFTIPKEWKAIFTIFKWEKVIQYEKIMYKLIPIPAYGLPIHLHPLNN</sequence>
<dbReference type="PANTHER" id="PTHR24286">
    <property type="entry name" value="CYTOCHROME P450 26"/>
    <property type="match status" value="1"/>
</dbReference>
<gene>
    <name evidence="4" type="ORF">DCAF_LOCUS17980</name>
</gene>
<dbReference type="Gene3D" id="1.10.630.10">
    <property type="entry name" value="Cytochrome P450"/>
    <property type="match status" value="1"/>
</dbReference>
<evidence type="ECO:0000256" key="2">
    <source>
        <dbReference type="ARBA" id="ARBA00022723"/>
    </source>
</evidence>
<dbReference type="SUPFAM" id="SSF48264">
    <property type="entry name" value="Cytochrome P450"/>
    <property type="match status" value="1"/>
</dbReference>
<evidence type="ECO:0000256" key="3">
    <source>
        <dbReference type="ARBA" id="ARBA00023004"/>
    </source>
</evidence>
<name>A0AAV1S506_9ROSI</name>
<dbReference type="GO" id="GO:0020037">
    <property type="term" value="F:heme binding"/>
    <property type="evidence" value="ECO:0007669"/>
    <property type="project" value="InterPro"/>
</dbReference>
<dbReference type="GO" id="GO:0016705">
    <property type="term" value="F:oxidoreductase activity, acting on paired donors, with incorporation or reduction of molecular oxygen"/>
    <property type="evidence" value="ECO:0007669"/>
    <property type="project" value="InterPro"/>
</dbReference>
<accession>A0AAV1S506</accession>
<dbReference type="GO" id="GO:0005506">
    <property type="term" value="F:iron ion binding"/>
    <property type="evidence" value="ECO:0007669"/>
    <property type="project" value="InterPro"/>
</dbReference>
<organism evidence="4 5">
    <name type="scientific">Dovyalis caffra</name>
    <dbReference type="NCBI Taxonomy" id="77055"/>
    <lineage>
        <taxon>Eukaryota</taxon>
        <taxon>Viridiplantae</taxon>
        <taxon>Streptophyta</taxon>
        <taxon>Embryophyta</taxon>
        <taxon>Tracheophyta</taxon>
        <taxon>Spermatophyta</taxon>
        <taxon>Magnoliopsida</taxon>
        <taxon>eudicotyledons</taxon>
        <taxon>Gunneridae</taxon>
        <taxon>Pentapetalae</taxon>
        <taxon>rosids</taxon>
        <taxon>fabids</taxon>
        <taxon>Malpighiales</taxon>
        <taxon>Salicaceae</taxon>
        <taxon>Flacourtieae</taxon>
        <taxon>Dovyalis</taxon>
    </lineage>
</organism>
<dbReference type="AlphaFoldDB" id="A0AAV1S506"/>
<proteinExistence type="inferred from homology"/>